<gene>
    <name evidence="1" type="ORF">CCOS01_14457</name>
</gene>
<organism evidence="1 2">
    <name type="scientific">Colletotrichum costaricense</name>
    <dbReference type="NCBI Taxonomy" id="1209916"/>
    <lineage>
        <taxon>Eukaryota</taxon>
        <taxon>Fungi</taxon>
        <taxon>Dikarya</taxon>
        <taxon>Ascomycota</taxon>
        <taxon>Pezizomycotina</taxon>
        <taxon>Sordariomycetes</taxon>
        <taxon>Hypocreomycetidae</taxon>
        <taxon>Glomerellales</taxon>
        <taxon>Glomerellaceae</taxon>
        <taxon>Colletotrichum</taxon>
        <taxon>Colletotrichum acutatum species complex</taxon>
    </lineage>
</organism>
<proteinExistence type="predicted"/>
<reference evidence="1 2" key="1">
    <citation type="submission" date="2016-10" db="EMBL/GenBank/DDBJ databases">
        <title>The genome sequence of Colletotrichum fioriniae PJ7.</title>
        <authorList>
            <person name="Baroncelli R."/>
        </authorList>
    </citation>
    <scope>NUCLEOTIDE SEQUENCE [LARGE SCALE GENOMIC DNA]</scope>
    <source>
        <strain evidence="1 2">IMI 309622</strain>
    </source>
</reference>
<dbReference type="EMBL" id="MOOE01000020">
    <property type="protein sequence ID" value="KAK1513515.1"/>
    <property type="molecule type" value="Genomic_DNA"/>
</dbReference>
<dbReference type="Proteomes" id="UP001240678">
    <property type="component" value="Unassembled WGS sequence"/>
</dbReference>
<protein>
    <submittedName>
        <fullName evidence="1">Uncharacterized protein</fullName>
    </submittedName>
</protein>
<sequence length="172" mass="19309">MGHGDWTGEIEPRKKARRRRGIRGTYLTLWAAVAQVHTLARQFCREPHVPSPCSFPPAQGPNTCLLPAFGWPSIPSPTRHYIRHLPLIMLDDTGSNPTQQAFFFGANLLVRSYPSGRPPVLNLASLYRYSDHTTEYPVIIKNVSSNLDYPCCLFNHSSNSTIELSTWLDTAS</sequence>
<keyword evidence="2" id="KW-1185">Reference proteome</keyword>
<dbReference type="GeneID" id="85346148"/>
<evidence type="ECO:0000313" key="1">
    <source>
        <dbReference type="EMBL" id="KAK1513515.1"/>
    </source>
</evidence>
<comment type="caution">
    <text evidence="1">The sequence shown here is derived from an EMBL/GenBank/DDBJ whole genome shotgun (WGS) entry which is preliminary data.</text>
</comment>
<dbReference type="AlphaFoldDB" id="A0AAI9YJN5"/>
<accession>A0AAI9YJN5</accession>
<evidence type="ECO:0000313" key="2">
    <source>
        <dbReference type="Proteomes" id="UP001240678"/>
    </source>
</evidence>
<name>A0AAI9YJN5_9PEZI</name>
<dbReference type="RefSeq" id="XP_060307086.1">
    <property type="nucleotide sequence ID" value="XM_060462601.1"/>
</dbReference>